<dbReference type="PANTHER" id="PTHR42734:SF5">
    <property type="entry name" value="IRON TRANSPORT SYSTEM ATP-BINDING PROTEIN HI_0361-RELATED"/>
    <property type="match status" value="1"/>
</dbReference>
<dbReference type="Pfam" id="PF00005">
    <property type="entry name" value="ABC_tran"/>
    <property type="match status" value="1"/>
</dbReference>
<dbReference type="InterPro" id="IPR003593">
    <property type="entry name" value="AAA+_ATPase"/>
</dbReference>
<dbReference type="SUPFAM" id="SSF52540">
    <property type="entry name" value="P-loop containing nucleoside triphosphate hydrolases"/>
    <property type="match status" value="1"/>
</dbReference>
<dbReference type="CDD" id="cd03235">
    <property type="entry name" value="ABC_Metallic_Cations"/>
    <property type="match status" value="1"/>
</dbReference>
<evidence type="ECO:0000256" key="3">
    <source>
        <dbReference type="ARBA" id="ARBA00022741"/>
    </source>
</evidence>
<dbReference type="AlphaFoldDB" id="A0A2S6FVX3"/>
<sequence length="271" mass="30560">MSEINIDKLNNKLGIQNSRSEVLKNKIDTNDYIIEVEDMTVAYQVVPVLWDVDLKIPKGILMAIVGPNGAGKSTLIKAMLNLIKPISGKVTFNGRSYKEERKNIGYVPQSGSVDWDFPTDVLDVVLMGRYGSLGWVKRPTKKDKEKAVEALEKVGMKDFINRQISQLSGGQKQRVFLARALVQEADIYFMDEPFQGVDAITEKAIISLLKELKDRGKTVIVVHHDLQTVKEYFDWVTLLSTQIIASGPVEEVFTEQNINKTYKSKGEILKR</sequence>
<dbReference type="GO" id="GO:0005524">
    <property type="term" value="F:ATP binding"/>
    <property type="evidence" value="ECO:0007669"/>
    <property type="project" value="UniProtKB-KW"/>
</dbReference>
<dbReference type="InterPro" id="IPR027417">
    <property type="entry name" value="P-loop_NTPase"/>
</dbReference>
<dbReference type="EMBL" id="PTIS01000014">
    <property type="protein sequence ID" value="PPK46989.1"/>
    <property type="molecule type" value="Genomic_DNA"/>
</dbReference>
<keyword evidence="4 6" id="KW-0067">ATP-binding</keyword>
<dbReference type="PROSITE" id="PS50893">
    <property type="entry name" value="ABC_TRANSPORTER_2"/>
    <property type="match status" value="1"/>
</dbReference>
<dbReference type="OrthoDB" id="9806726at2"/>
<dbReference type="Proteomes" id="UP000239863">
    <property type="component" value="Unassembled WGS sequence"/>
</dbReference>
<name>A0A2S6FVX3_9CLOT</name>
<dbReference type="InterPro" id="IPR017871">
    <property type="entry name" value="ABC_transporter-like_CS"/>
</dbReference>
<evidence type="ECO:0000256" key="1">
    <source>
        <dbReference type="ARBA" id="ARBA00005417"/>
    </source>
</evidence>
<dbReference type="InterPro" id="IPR050153">
    <property type="entry name" value="Metal_Ion_Import_ABC"/>
</dbReference>
<dbReference type="InterPro" id="IPR003439">
    <property type="entry name" value="ABC_transporter-like_ATP-bd"/>
</dbReference>
<feature type="domain" description="ABC transporter" evidence="5">
    <location>
        <begin position="34"/>
        <end position="266"/>
    </location>
</feature>
<keyword evidence="2" id="KW-0813">Transport</keyword>
<proteinExistence type="inferred from homology"/>
<evidence type="ECO:0000256" key="2">
    <source>
        <dbReference type="ARBA" id="ARBA00022448"/>
    </source>
</evidence>
<protein>
    <submittedName>
        <fullName evidence="6">Manganese/zinc/iron transport system ATP-binding protein</fullName>
    </submittedName>
</protein>
<comment type="similarity">
    <text evidence="1">Belongs to the ABC transporter superfamily.</text>
</comment>
<comment type="caution">
    <text evidence="6">The sequence shown here is derived from an EMBL/GenBank/DDBJ whole genome shotgun (WGS) entry which is preliminary data.</text>
</comment>
<evidence type="ECO:0000256" key="4">
    <source>
        <dbReference type="ARBA" id="ARBA00022840"/>
    </source>
</evidence>
<dbReference type="PANTHER" id="PTHR42734">
    <property type="entry name" value="METAL TRANSPORT SYSTEM ATP-BINDING PROTEIN TM_0124-RELATED"/>
    <property type="match status" value="1"/>
</dbReference>
<accession>A0A2S6FVX3</accession>
<dbReference type="FunFam" id="3.40.50.300:FF:000134">
    <property type="entry name" value="Iron-enterobactin ABC transporter ATP-binding protein"/>
    <property type="match status" value="1"/>
</dbReference>
<evidence type="ECO:0000259" key="5">
    <source>
        <dbReference type="PROSITE" id="PS50893"/>
    </source>
</evidence>
<dbReference type="STRING" id="37659.GCA_000703125_01327"/>
<gene>
    <name evidence="6" type="ORF">BD821_11429</name>
</gene>
<reference evidence="6 7" key="1">
    <citation type="submission" date="2018-02" db="EMBL/GenBank/DDBJ databases">
        <title>Genomic Encyclopedia of Archaeal and Bacterial Type Strains, Phase II (KMG-II): from individual species to whole genera.</title>
        <authorList>
            <person name="Goeker M."/>
        </authorList>
    </citation>
    <scope>NUCLEOTIDE SEQUENCE [LARGE SCALE GENOMIC DNA]</scope>
    <source>
        <strain evidence="6 7">DSM 15099</strain>
    </source>
</reference>
<dbReference type="GO" id="GO:0016887">
    <property type="term" value="F:ATP hydrolysis activity"/>
    <property type="evidence" value="ECO:0007669"/>
    <property type="project" value="InterPro"/>
</dbReference>
<dbReference type="PROSITE" id="PS00211">
    <property type="entry name" value="ABC_TRANSPORTER_1"/>
    <property type="match status" value="1"/>
</dbReference>
<dbReference type="SMART" id="SM00382">
    <property type="entry name" value="AAA"/>
    <property type="match status" value="1"/>
</dbReference>
<evidence type="ECO:0000313" key="6">
    <source>
        <dbReference type="EMBL" id="PPK46989.1"/>
    </source>
</evidence>
<dbReference type="Gene3D" id="3.40.50.300">
    <property type="entry name" value="P-loop containing nucleotide triphosphate hydrolases"/>
    <property type="match status" value="1"/>
</dbReference>
<keyword evidence="3" id="KW-0547">Nucleotide-binding</keyword>
<organism evidence="6 7">
    <name type="scientific">Clostridium algidicarnis DSM 15099</name>
    <dbReference type="NCBI Taxonomy" id="1121295"/>
    <lineage>
        <taxon>Bacteria</taxon>
        <taxon>Bacillati</taxon>
        <taxon>Bacillota</taxon>
        <taxon>Clostridia</taxon>
        <taxon>Eubacteriales</taxon>
        <taxon>Clostridiaceae</taxon>
        <taxon>Clostridium</taxon>
    </lineage>
</organism>
<evidence type="ECO:0000313" key="7">
    <source>
        <dbReference type="Proteomes" id="UP000239863"/>
    </source>
</evidence>